<dbReference type="Pfam" id="PF07486">
    <property type="entry name" value="Hydrolase_2"/>
    <property type="match status" value="1"/>
</dbReference>
<organism evidence="3">
    <name type="scientific">Siphoviridae sp. ctcj91</name>
    <dbReference type="NCBI Taxonomy" id="2826395"/>
    <lineage>
        <taxon>Viruses</taxon>
        <taxon>Duplodnaviria</taxon>
        <taxon>Heunggongvirae</taxon>
        <taxon>Uroviricota</taxon>
        <taxon>Caudoviricetes</taxon>
    </lineage>
</organism>
<evidence type="ECO:0000259" key="2">
    <source>
        <dbReference type="Pfam" id="PF07486"/>
    </source>
</evidence>
<keyword evidence="1" id="KW-0472">Membrane</keyword>
<name>A0A8S5QY45_9CAUD</name>
<reference evidence="3" key="1">
    <citation type="journal article" date="2021" name="Proc. Natl. Acad. Sci. U.S.A.">
        <title>A Catalog of Tens of Thousands of Viruses from Human Metagenomes Reveals Hidden Associations with Chronic Diseases.</title>
        <authorList>
            <person name="Tisza M.J."/>
            <person name="Buck C.B."/>
        </authorList>
    </citation>
    <scope>NUCLEOTIDE SEQUENCE</scope>
    <source>
        <strain evidence="3">Ctcj91</strain>
    </source>
</reference>
<evidence type="ECO:0000256" key="1">
    <source>
        <dbReference type="SAM" id="Phobius"/>
    </source>
</evidence>
<dbReference type="InterPro" id="IPR042047">
    <property type="entry name" value="SleB_dom1"/>
</dbReference>
<evidence type="ECO:0000313" key="3">
    <source>
        <dbReference type="EMBL" id="DAE23669.1"/>
    </source>
</evidence>
<dbReference type="GO" id="GO:0016787">
    <property type="term" value="F:hydrolase activity"/>
    <property type="evidence" value="ECO:0007669"/>
    <property type="project" value="InterPro"/>
</dbReference>
<keyword evidence="1" id="KW-0812">Transmembrane</keyword>
<feature type="transmembrane region" description="Helical" evidence="1">
    <location>
        <begin position="7"/>
        <end position="24"/>
    </location>
</feature>
<keyword evidence="1" id="KW-1133">Transmembrane helix</keyword>
<dbReference type="Gene3D" id="1.10.10.2520">
    <property type="entry name" value="Cell wall hydrolase SleB, domain 1"/>
    <property type="match status" value="1"/>
</dbReference>
<feature type="domain" description="Cell wall hydrolase SleB" evidence="2">
    <location>
        <begin position="94"/>
        <end position="186"/>
    </location>
</feature>
<sequence>MRRLIKVITVPILCGIVIASSFFISEFHSDGEDVAAISKAIVVEKTEPVITVSQEGFIPIAAEETEESTTEAIPELPREDVELIALVTMAEAEGECEEGKRLVIDTVLNRVDSEYFPDTVYEVIYQPNQFSSMWNGRVDRCEVREDICELVYEEMESRTNYDVVFFTAGEYSAYGVPMFQVGNHYFSKYE</sequence>
<dbReference type="InterPro" id="IPR011105">
    <property type="entry name" value="Cell_wall_hydrolase_SleB"/>
</dbReference>
<accession>A0A8S5QY45</accession>
<dbReference type="EMBL" id="BK015758">
    <property type="protein sequence ID" value="DAE23669.1"/>
    <property type="molecule type" value="Genomic_DNA"/>
</dbReference>
<proteinExistence type="predicted"/>
<protein>
    <submittedName>
        <fullName evidence="3">Lytic transglycosylase</fullName>
    </submittedName>
</protein>